<protein>
    <submittedName>
        <fullName evidence="1">Uncharacterized protein</fullName>
    </submittedName>
</protein>
<accession>A0ABY7QZ80</accession>
<organism evidence="1 2">
    <name type="scientific">Cutibacterium equinum</name>
    <dbReference type="NCBI Taxonomy" id="3016342"/>
    <lineage>
        <taxon>Bacteria</taxon>
        <taxon>Bacillati</taxon>
        <taxon>Actinomycetota</taxon>
        <taxon>Actinomycetes</taxon>
        <taxon>Propionibacteriales</taxon>
        <taxon>Propionibacteriaceae</taxon>
        <taxon>Cutibacterium</taxon>
    </lineage>
</organism>
<keyword evidence="2" id="KW-1185">Reference proteome</keyword>
<gene>
    <name evidence="1" type="ORF">O6R08_11295</name>
</gene>
<evidence type="ECO:0000313" key="2">
    <source>
        <dbReference type="Proteomes" id="UP001212097"/>
    </source>
</evidence>
<name>A0ABY7QZ80_9ACTN</name>
<dbReference type="Proteomes" id="UP001212097">
    <property type="component" value="Chromosome"/>
</dbReference>
<dbReference type="RefSeq" id="WP_271418178.1">
    <property type="nucleotide sequence ID" value="NZ_CP115668.1"/>
</dbReference>
<dbReference type="EMBL" id="CP115668">
    <property type="protein sequence ID" value="WCC79995.1"/>
    <property type="molecule type" value="Genomic_DNA"/>
</dbReference>
<reference evidence="1 2" key="1">
    <citation type="submission" date="2023-06" db="EMBL/GenBank/DDBJ databases">
        <title>The Gram-positive Non-spore-bearing Anaerobic Bacilli of Human Feces.</title>
        <authorList>
            <person name="Eggerth A.H."/>
        </authorList>
    </citation>
    <scope>NUCLEOTIDE SEQUENCE [LARGE SCALE GENOMIC DNA]</scope>
    <source>
        <strain evidence="1 2">CBA3108</strain>
    </source>
</reference>
<sequence length="102" mass="11225">MAYPIIYAKPELQELCEKQAAARKALGDAGAKKLRRRVKELQISPNTVELRKGPGDWHPIPHDWPGCVGGELAGAATIIARPIEVEGKPGWRVECLGNCYKH</sequence>
<evidence type="ECO:0000313" key="1">
    <source>
        <dbReference type="EMBL" id="WCC79995.1"/>
    </source>
</evidence>
<proteinExistence type="predicted"/>